<dbReference type="PROSITE" id="PS51379">
    <property type="entry name" value="4FE4S_FER_2"/>
    <property type="match status" value="1"/>
</dbReference>
<evidence type="ECO:0000256" key="6">
    <source>
        <dbReference type="ARBA" id="ARBA00022485"/>
    </source>
</evidence>
<evidence type="ECO:0000256" key="8">
    <source>
        <dbReference type="ARBA" id="ARBA00022723"/>
    </source>
</evidence>
<dbReference type="GO" id="GO:0046872">
    <property type="term" value="F:metal ion binding"/>
    <property type="evidence" value="ECO:0007669"/>
    <property type="project" value="UniProtKB-KW"/>
</dbReference>
<dbReference type="SUPFAM" id="SSF54292">
    <property type="entry name" value="2Fe-2S ferredoxin-like"/>
    <property type="match status" value="1"/>
</dbReference>
<dbReference type="SUPFAM" id="SSF46548">
    <property type="entry name" value="alpha-helical ferredoxin"/>
    <property type="match status" value="1"/>
</dbReference>
<evidence type="ECO:0000256" key="12">
    <source>
        <dbReference type="RuleBase" id="RU361237"/>
    </source>
</evidence>
<dbReference type="GO" id="GO:0051539">
    <property type="term" value="F:4 iron, 4 sulfur cluster binding"/>
    <property type="evidence" value="ECO:0007669"/>
    <property type="project" value="UniProtKB-KW"/>
</dbReference>
<dbReference type="InterPro" id="IPR004489">
    <property type="entry name" value="Succ_DH/fum_Rdtase_Fe-S"/>
</dbReference>
<keyword evidence="12" id="KW-0003">3Fe-4S</keyword>
<comment type="cofactor">
    <cofactor evidence="12">
        <name>[4Fe-4S] cluster</name>
        <dbReference type="ChEBI" id="CHEBI:49883"/>
    </cofactor>
    <text evidence="12">Binds 1 [4Fe-4S] cluster.</text>
</comment>
<dbReference type="GO" id="GO:0006099">
    <property type="term" value="P:tricarboxylic acid cycle"/>
    <property type="evidence" value="ECO:0007669"/>
    <property type="project" value="UniProtKB-UniPathway"/>
</dbReference>
<dbReference type="GO" id="GO:0009055">
    <property type="term" value="F:electron transfer activity"/>
    <property type="evidence" value="ECO:0007669"/>
    <property type="project" value="InterPro"/>
</dbReference>
<keyword evidence="9" id="KW-0560">Oxidoreductase</keyword>
<accession>A0A6L3T426</accession>
<dbReference type="EC" id="1.3.5.1" evidence="4 12"/>
<keyword evidence="16" id="KW-1185">Reference proteome</keyword>
<dbReference type="InterPro" id="IPR036010">
    <property type="entry name" value="2Fe-2S_ferredoxin-like_sf"/>
</dbReference>
<evidence type="ECO:0000256" key="9">
    <source>
        <dbReference type="ARBA" id="ARBA00023002"/>
    </source>
</evidence>
<comment type="caution">
    <text evidence="15">The sequence shown here is derived from an EMBL/GenBank/DDBJ whole genome shotgun (WGS) entry which is preliminary data.</text>
</comment>
<evidence type="ECO:0000256" key="2">
    <source>
        <dbReference type="ARBA" id="ARBA00009433"/>
    </source>
</evidence>
<keyword evidence="8 12" id="KW-0479">Metal-binding</keyword>
<name>A0A6L3T426_9HYPH</name>
<proteinExistence type="inferred from homology"/>
<keyword evidence="11 12" id="KW-0411">Iron-sulfur</keyword>
<evidence type="ECO:0000256" key="11">
    <source>
        <dbReference type="ARBA" id="ARBA00023014"/>
    </source>
</evidence>
<dbReference type="UniPathway" id="UPA00223">
    <property type="reaction ID" value="UER01005"/>
</dbReference>
<feature type="domain" description="2Fe-2S ferredoxin-type" evidence="13">
    <location>
        <begin position="23"/>
        <end position="105"/>
    </location>
</feature>
<evidence type="ECO:0000256" key="4">
    <source>
        <dbReference type="ARBA" id="ARBA00012792"/>
    </source>
</evidence>
<keyword evidence="6 12" id="KW-0004">4Fe-4S</keyword>
<dbReference type="NCBIfam" id="TIGR00384">
    <property type="entry name" value="dhsB"/>
    <property type="match status" value="1"/>
</dbReference>
<sequence>MTAPLDHAAPRREATVRRDAEALQVRVRRGSAFQAYAVARRANQTVLDVVTEIQREQDPTLAYRFACRVGMCGSCGMTVNGRPRWTCRTRVAAVAEEGVLTLEPLRNLPVVKDLAVDMEPFFEKWRRAHGYFEPGEAPPEDFAAVLPDSGPRREADAGIECINCGVCYAACDVVSWNPDYLGPAALNRAWTLVNDVRDQGQAARLDAVAGDAGCHSCHSHMSCTEHCPKALAPTFAIAGLKRATGKAALRRLWRKP</sequence>
<evidence type="ECO:0000313" key="16">
    <source>
        <dbReference type="Proteomes" id="UP000474159"/>
    </source>
</evidence>
<dbReference type="InterPro" id="IPR001041">
    <property type="entry name" value="2Fe-2S_ferredoxin-type"/>
</dbReference>
<comment type="cofactor">
    <cofactor evidence="12">
        <name>[3Fe-4S] cluster</name>
        <dbReference type="ChEBI" id="CHEBI:21137"/>
    </cofactor>
    <text evidence="12">Binds 1 [3Fe-4S] cluster.</text>
</comment>
<dbReference type="PANTHER" id="PTHR11921:SF29">
    <property type="entry name" value="SUCCINATE DEHYDROGENASE [UBIQUINONE] IRON-SULFUR SUBUNIT, MITOCHONDRIAL"/>
    <property type="match status" value="1"/>
</dbReference>
<dbReference type="PROSITE" id="PS00197">
    <property type="entry name" value="2FE2S_FER_1"/>
    <property type="match status" value="1"/>
</dbReference>
<protein>
    <recommendedName>
        <fullName evidence="5 12">Succinate dehydrogenase iron-sulfur subunit</fullName>
        <ecNumber evidence="4 12">1.3.5.1</ecNumber>
    </recommendedName>
</protein>
<dbReference type="PROSITE" id="PS51085">
    <property type="entry name" value="2FE2S_FER_2"/>
    <property type="match status" value="1"/>
</dbReference>
<evidence type="ECO:0000259" key="13">
    <source>
        <dbReference type="PROSITE" id="PS51085"/>
    </source>
</evidence>
<comment type="similarity">
    <text evidence="2 12">Belongs to the succinate dehydrogenase/fumarate reductase iron-sulfur protein family.</text>
</comment>
<comment type="cofactor">
    <cofactor evidence="12">
        <name>[2Fe-2S] cluster</name>
        <dbReference type="ChEBI" id="CHEBI:190135"/>
    </cofactor>
    <text evidence="12">Binds 1 [2Fe-2S] cluster.</text>
</comment>
<evidence type="ECO:0000256" key="10">
    <source>
        <dbReference type="ARBA" id="ARBA00023004"/>
    </source>
</evidence>
<dbReference type="GO" id="GO:0051537">
    <property type="term" value="F:2 iron, 2 sulfur cluster binding"/>
    <property type="evidence" value="ECO:0007669"/>
    <property type="project" value="UniProtKB-KW"/>
</dbReference>
<dbReference type="InterPro" id="IPR009051">
    <property type="entry name" value="Helical_ferredxn"/>
</dbReference>
<dbReference type="GO" id="GO:0051538">
    <property type="term" value="F:3 iron, 4 sulfur cluster binding"/>
    <property type="evidence" value="ECO:0007669"/>
    <property type="project" value="UniProtKB-KW"/>
</dbReference>
<evidence type="ECO:0000313" key="15">
    <source>
        <dbReference type="EMBL" id="KAB1079790.1"/>
    </source>
</evidence>
<dbReference type="Proteomes" id="UP000474159">
    <property type="component" value="Unassembled WGS sequence"/>
</dbReference>
<keyword evidence="7 12" id="KW-0001">2Fe-2S</keyword>
<comment type="catalytic activity">
    <reaction evidence="12">
        <text>a quinone + succinate = fumarate + a quinol</text>
        <dbReference type="Rhea" id="RHEA:40523"/>
        <dbReference type="ChEBI" id="CHEBI:24646"/>
        <dbReference type="ChEBI" id="CHEBI:29806"/>
        <dbReference type="ChEBI" id="CHEBI:30031"/>
        <dbReference type="ChEBI" id="CHEBI:132124"/>
        <dbReference type="EC" id="1.3.5.1"/>
    </reaction>
</comment>
<dbReference type="InterPro" id="IPR050573">
    <property type="entry name" value="SDH/FRD_Iron-Sulfur"/>
</dbReference>
<evidence type="ECO:0000256" key="5">
    <source>
        <dbReference type="ARBA" id="ARBA00022131"/>
    </source>
</evidence>
<dbReference type="EMBL" id="VZZK01000007">
    <property type="protein sequence ID" value="KAB1079790.1"/>
    <property type="molecule type" value="Genomic_DNA"/>
</dbReference>
<dbReference type="RefSeq" id="WP_150999467.1">
    <property type="nucleotide sequence ID" value="NZ_BPQY01000228.1"/>
</dbReference>
<comment type="subunit">
    <text evidence="3">Part of an enzyme complex containing four subunits: a flavoprotein, an iron-sulfur, cytochrome b-556, and a hydrophobic anchor protein.</text>
</comment>
<dbReference type="AlphaFoldDB" id="A0A6L3T426"/>
<dbReference type="Gene3D" id="3.10.20.30">
    <property type="match status" value="1"/>
</dbReference>
<dbReference type="InterPro" id="IPR012675">
    <property type="entry name" value="Beta-grasp_dom_sf"/>
</dbReference>
<evidence type="ECO:0000256" key="7">
    <source>
        <dbReference type="ARBA" id="ARBA00022714"/>
    </source>
</evidence>
<reference evidence="15 16" key="1">
    <citation type="submission" date="2019-09" db="EMBL/GenBank/DDBJ databases">
        <title>YIM 48816 draft genome.</title>
        <authorList>
            <person name="Jiang L."/>
        </authorList>
    </citation>
    <scope>NUCLEOTIDE SEQUENCE [LARGE SCALE GENOMIC DNA]</scope>
    <source>
        <strain evidence="15 16">YIM 48816</strain>
    </source>
</reference>
<gene>
    <name evidence="15" type="ORF">F6X53_08455</name>
</gene>
<dbReference type="InterPro" id="IPR025192">
    <property type="entry name" value="Succ_DH/fum_Rdtase_N"/>
</dbReference>
<dbReference type="Pfam" id="PF13085">
    <property type="entry name" value="Fer2_3"/>
    <property type="match status" value="1"/>
</dbReference>
<feature type="domain" description="4Fe-4S ferredoxin-type" evidence="14">
    <location>
        <begin position="151"/>
        <end position="179"/>
    </location>
</feature>
<evidence type="ECO:0000256" key="3">
    <source>
        <dbReference type="ARBA" id="ARBA00011294"/>
    </source>
</evidence>
<dbReference type="GO" id="GO:0022904">
    <property type="term" value="P:respiratory electron transport chain"/>
    <property type="evidence" value="ECO:0007669"/>
    <property type="project" value="TreeGrafter"/>
</dbReference>
<dbReference type="Pfam" id="PF13534">
    <property type="entry name" value="Fer4_17"/>
    <property type="match status" value="1"/>
</dbReference>
<keyword evidence="10 12" id="KW-0408">Iron</keyword>
<dbReference type="PANTHER" id="PTHR11921">
    <property type="entry name" value="SUCCINATE DEHYDROGENASE IRON-SULFUR PROTEIN"/>
    <property type="match status" value="1"/>
</dbReference>
<dbReference type="InterPro" id="IPR017896">
    <property type="entry name" value="4Fe4S_Fe-S-bd"/>
</dbReference>
<dbReference type="GO" id="GO:0008177">
    <property type="term" value="F:succinate dehydrogenase (quinone) activity"/>
    <property type="evidence" value="ECO:0007669"/>
    <property type="project" value="UniProtKB-EC"/>
</dbReference>
<organism evidence="15 16">
    <name type="scientific">Methylobacterium soli</name>
    <dbReference type="NCBI Taxonomy" id="553447"/>
    <lineage>
        <taxon>Bacteria</taxon>
        <taxon>Pseudomonadati</taxon>
        <taxon>Pseudomonadota</taxon>
        <taxon>Alphaproteobacteria</taxon>
        <taxon>Hyphomicrobiales</taxon>
        <taxon>Methylobacteriaceae</taxon>
        <taxon>Methylobacterium</taxon>
    </lineage>
</organism>
<dbReference type="OrthoDB" id="9804391at2"/>
<evidence type="ECO:0000256" key="1">
    <source>
        <dbReference type="ARBA" id="ARBA00004894"/>
    </source>
</evidence>
<comment type="pathway">
    <text evidence="1">Carbohydrate metabolism; tricarboxylic acid cycle; fumarate from succinate (bacterial route): step 1/1.</text>
</comment>
<dbReference type="InterPro" id="IPR006058">
    <property type="entry name" value="2Fe2S_fd_BS"/>
</dbReference>
<dbReference type="Gene3D" id="1.10.1060.10">
    <property type="entry name" value="Alpha-helical ferredoxin"/>
    <property type="match status" value="1"/>
</dbReference>
<evidence type="ECO:0000259" key="14">
    <source>
        <dbReference type="PROSITE" id="PS51379"/>
    </source>
</evidence>